<proteinExistence type="predicted"/>
<accession>A0A1F6WP96</accession>
<dbReference type="Proteomes" id="UP000179448">
    <property type="component" value="Unassembled WGS sequence"/>
</dbReference>
<evidence type="ECO:0000313" key="4">
    <source>
        <dbReference type="Proteomes" id="UP000179448"/>
    </source>
</evidence>
<comment type="caution">
    <text evidence="3">The sequence shown here is derived from an EMBL/GenBank/DDBJ whole genome shotgun (WGS) entry which is preliminary data.</text>
</comment>
<name>A0A1F6WP96_9BACT</name>
<keyword evidence="2" id="KW-0812">Transmembrane</keyword>
<keyword evidence="2" id="KW-0472">Membrane</keyword>
<feature type="region of interest" description="Disordered" evidence="1">
    <location>
        <begin position="35"/>
        <end position="56"/>
    </location>
</feature>
<protein>
    <submittedName>
        <fullName evidence="3">Uncharacterized protein</fullName>
    </submittedName>
</protein>
<gene>
    <name evidence="3" type="ORF">A2997_02030</name>
</gene>
<keyword evidence="2" id="KW-1133">Transmembrane helix</keyword>
<organism evidence="3 4">
    <name type="scientific">Candidatus Nomurabacteria bacterium RIFCSPLOWO2_01_FULL_36_10b</name>
    <dbReference type="NCBI Taxonomy" id="1801766"/>
    <lineage>
        <taxon>Bacteria</taxon>
        <taxon>Candidatus Nomuraibacteriota</taxon>
    </lineage>
</organism>
<evidence type="ECO:0000256" key="2">
    <source>
        <dbReference type="SAM" id="Phobius"/>
    </source>
</evidence>
<dbReference type="STRING" id="1801766.A2997_02030"/>
<evidence type="ECO:0000256" key="1">
    <source>
        <dbReference type="SAM" id="MobiDB-lite"/>
    </source>
</evidence>
<evidence type="ECO:0000313" key="3">
    <source>
        <dbReference type="EMBL" id="OGI83721.1"/>
    </source>
</evidence>
<dbReference type="EMBL" id="MFUQ01000013">
    <property type="protein sequence ID" value="OGI83721.1"/>
    <property type="molecule type" value="Genomic_DNA"/>
</dbReference>
<sequence>MLKLSQITQKQKNTTAIVIAVIIIILVIIFATGSGNSDGSKKEKKNKNDVSETTSVSEMKPVIDGDFQYSFSGIRWNYTPNQDGESRVAETKVGFFLNDFTRYPGGKAATFARPFHISWYEGDCTMKTDTKNDERISSLGTPVGFSECIAEGIATTLGIFQDERDLNVYAWTDTQAPELVRTIDMGAIVNVASDTDSTPDIIVIDNDGNPTLLKRK</sequence>
<reference evidence="3 4" key="1">
    <citation type="journal article" date="2016" name="Nat. Commun.">
        <title>Thousands of microbial genomes shed light on interconnected biogeochemical processes in an aquifer system.</title>
        <authorList>
            <person name="Anantharaman K."/>
            <person name="Brown C.T."/>
            <person name="Hug L.A."/>
            <person name="Sharon I."/>
            <person name="Castelle C.J."/>
            <person name="Probst A.J."/>
            <person name="Thomas B.C."/>
            <person name="Singh A."/>
            <person name="Wilkins M.J."/>
            <person name="Karaoz U."/>
            <person name="Brodie E.L."/>
            <person name="Williams K.H."/>
            <person name="Hubbard S.S."/>
            <person name="Banfield J.F."/>
        </authorList>
    </citation>
    <scope>NUCLEOTIDE SEQUENCE [LARGE SCALE GENOMIC DNA]</scope>
</reference>
<feature type="transmembrane region" description="Helical" evidence="2">
    <location>
        <begin position="15"/>
        <end position="35"/>
    </location>
</feature>
<dbReference type="AlphaFoldDB" id="A0A1F6WP96"/>